<proteinExistence type="predicted"/>
<dbReference type="InterPro" id="IPR007827">
    <property type="entry name" value="DUF705"/>
</dbReference>
<name>A0A481YZV4_9VIRU</name>
<dbReference type="Gene3D" id="3.40.50.1000">
    <property type="entry name" value="HAD superfamily/HAD-like"/>
    <property type="match status" value="1"/>
</dbReference>
<dbReference type="Pfam" id="PF05152">
    <property type="entry name" value="DUF705"/>
    <property type="match status" value="1"/>
</dbReference>
<dbReference type="EMBL" id="MK500397">
    <property type="protein sequence ID" value="QBK88748.1"/>
    <property type="molecule type" value="Genomic_DNA"/>
</dbReference>
<sequence>MKKCVVFDFDCTITYYHWFKTMRGVYKKYDLNGVVHNLATIQYTDEDSKKMHASIPIHHIPNKDFGYPRHLCEIIMGGKKRINEIKKFFRTLSNHGVILVIASHGYVDEICNILRTVGINPNIFKYIFGNTLTQPAIRGTDGKLSYTKMTKVDKIQFIKSLHKSVKDIAYIDDSPKFDYYDTFIIKNINTIPLKSENGGMNQDHMEYILALMNINGNDVRCMNF</sequence>
<organism evidence="1">
    <name type="scientific">Mimivirus LCMiAC01</name>
    <dbReference type="NCBI Taxonomy" id="2506608"/>
    <lineage>
        <taxon>Viruses</taxon>
        <taxon>Varidnaviria</taxon>
        <taxon>Bamfordvirae</taxon>
        <taxon>Nucleocytoviricota</taxon>
        <taxon>Megaviricetes</taxon>
        <taxon>Imitervirales</taxon>
        <taxon>Mimiviridae</taxon>
        <taxon>Klosneuvirinae</taxon>
    </lineage>
</organism>
<dbReference type="SUPFAM" id="SSF56784">
    <property type="entry name" value="HAD-like"/>
    <property type="match status" value="1"/>
</dbReference>
<evidence type="ECO:0008006" key="2">
    <source>
        <dbReference type="Google" id="ProtNLM"/>
    </source>
</evidence>
<dbReference type="InterPro" id="IPR036412">
    <property type="entry name" value="HAD-like_sf"/>
</dbReference>
<accession>A0A481YZV4</accession>
<evidence type="ECO:0000313" key="1">
    <source>
        <dbReference type="EMBL" id="QBK88748.1"/>
    </source>
</evidence>
<dbReference type="InterPro" id="IPR023214">
    <property type="entry name" value="HAD_sf"/>
</dbReference>
<protein>
    <recommendedName>
        <fullName evidence="2">Haloacid dehalogenase-like hydrolase</fullName>
    </recommendedName>
</protein>
<gene>
    <name evidence="1" type="ORF">LCMiAC01_04300</name>
</gene>
<reference evidence="1" key="1">
    <citation type="journal article" date="2019" name="MBio">
        <title>Virus Genomes from Deep Sea Sediments Expand the Ocean Megavirome and Support Independent Origins of Viral Gigantism.</title>
        <authorList>
            <person name="Backstrom D."/>
            <person name="Yutin N."/>
            <person name="Jorgensen S.L."/>
            <person name="Dharamshi J."/>
            <person name="Homa F."/>
            <person name="Zaremba-Niedwiedzka K."/>
            <person name="Spang A."/>
            <person name="Wolf Y.I."/>
            <person name="Koonin E.V."/>
            <person name="Ettema T.J."/>
        </authorList>
    </citation>
    <scope>NUCLEOTIDE SEQUENCE</scope>
</reference>